<dbReference type="Pfam" id="PF08402">
    <property type="entry name" value="TOBE_2"/>
    <property type="match status" value="1"/>
</dbReference>
<sequence>MSVVTISNVTKAFGDVVVLEHFNDEFKDGEFITLLGPSGCGKTTMLRMIAGFEKPTSGEIKIDGTVVSSNKTFLPPEKREIGMVFQSYAVWPHMNVFDNIAYPLKIKKIPKDIIHKKVMDILEVVHLSQYAKRIPAQLSGGQQQRVALGRALVAEPKLLLLDEPLSNLDAKLRESMRYEIKEIQKKLGITVVFVTHDQVEAMTMSDRVFVINRGVVQQVGTPYEIYSKPSNQFVADFVGKVNFMKGTASGGKVSLTGIGKDIPYHGGLKGNVIVTIRPENIQLVEKDTDTLEGTLEKIYFLGNENDCFININGVALRTNAPSHFHDTLKVGQKVYLKLKDYLVHEDDGNNEEITRIVT</sequence>
<evidence type="ECO:0000256" key="1">
    <source>
        <dbReference type="ARBA" id="ARBA00022448"/>
    </source>
</evidence>
<evidence type="ECO:0000313" key="8">
    <source>
        <dbReference type="EMBL" id="SFO64150.1"/>
    </source>
</evidence>
<dbReference type="PROSITE" id="PS50893">
    <property type="entry name" value="ABC_TRANSPORTER_2"/>
    <property type="match status" value="1"/>
</dbReference>
<accession>A0A1I5IUZ1</accession>
<dbReference type="InterPro" id="IPR013611">
    <property type="entry name" value="Transp-assoc_OB_typ2"/>
</dbReference>
<dbReference type="PANTHER" id="PTHR43875:SF15">
    <property type="entry name" value="TREHALOSE IMPORT ATP-BINDING PROTEIN SUGC"/>
    <property type="match status" value="1"/>
</dbReference>
<dbReference type="InterPro" id="IPR017871">
    <property type="entry name" value="ABC_transporter-like_CS"/>
</dbReference>
<keyword evidence="6" id="KW-0472">Membrane</keyword>
<dbReference type="Gene3D" id="2.40.50.140">
    <property type="entry name" value="Nucleic acid-binding proteins"/>
    <property type="match status" value="1"/>
</dbReference>
<dbReference type="STRING" id="1527.SAMN04489757_15324"/>
<dbReference type="OrthoDB" id="9802264at2"/>
<dbReference type="EMBL" id="FOWD01000053">
    <property type="protein sequence ID" value="SFO64150.1"/>
    <property type="molecule type" value="Genomic_DNA"/>
</dbReference>
<dbReference type="AlphaFoldDB" id="A0A1I5IUZ1"/>
<keyword evidence="2" id="KW-1003">Cell membrane</keyword>
<dbReference type="SUPFAM" id="SSF52540">
    <property type="entry name" value="P-loop containing nucleoside triphosphate hydrolases"/>
    <property type="match status" value="1"/>
</dbReference>
<dbReference type="GO" id="GO:0055052">
    <property type="term" value="C:ATP-binding cassette (ABC) transporter complex, substrate-binding subunit-containing"/>
    <property type="evidence" value="ECO:0007669"/>
    <property type="project" value="TreeGrafter"/>
</dbReference>
<dbReference type="InterPro" id="IPR012340">
    <property type="entry name" value="NA-bd_OB-fold"/>
</dbReference>
<evidence type="ECO:0000256" key="5">
    <source>
        <dbReference type="ARBA" id="ARBA00022967"/>
    </source>
</evidence>
<dbReference type="InterPro" id="IPR027417">
    <property type="entry name" value="P-loop_NTPase"/>
</dbReference>
<reference evidence="8 9" key="1">
    <citation type="submission" date="2016-10" db="EMBL/GenBank/DDBJ databases">
        <authorList>
            <person name="de Groot N.N."/>
        </authorList>
    </citation>
    <scope>NUCLEOTIDE SEQUENCE [LARGE SCALE GENOMIC DNA]</scope>
    <source>
        <strain evidence="8 9">DSM 1283</strain>
    </source>
</reference>
<feature type="domain" description="ABC transporter" evidence="7">
    <location>
        <begin position="4"/>
        <end position="238"/>
    </location>
</feature>
<protein>
    <submittedName>
        <fullName evidence="8">Iron(III) transport system ATP-binding protein</fullName>
    </submittedName>
</protein>
<gene>
    <name evidence="8" type="ORF">SAMN04489757_15324</name>
</gene>
<dbReference type="PANTHER" id="PTHR43875">
    <property type="entry name" value="MALTODEXTRIN IMPORT ATP-BINDING PROTEIN MSMX"/>
    <property type="match status" value="1"/>
</dbReference>
<dbReference type="InterPro" id="IPR008995">
    <property type="entry name" value="Mo/tungstate-bd_C_term_dom"/>
</dbReference>
<dbReference type="SUPFAM" id="SSF50331">
    <property type="entry name" value="MOP-like"/>
    <property type="match status" value="1"/>
</dbReference>
<dbReference type="SMART" id="SM00382">
    <property type="entry name" value="AAA"/>
    <property type="match status" value="1"/>
</dbReference>
<dbReference type="Proteomes" id="UP000198806">
    <property type="component" value="Unassembled WGS sequence"/>
</dbReference>
<keyword evidence="5" id="KW-1278">Translocase</keyword>
<keyword evidence="4 8" id="KW-0067">ATP-binding</keyword>
<dbReference type="Gene3D" id="2.40.50.100">
    <property type="match status" value="1"/>
</dbReference>
<dbReference type="Gene3D" id="3.40.50.300">
    <property type="entry name" value="P-loop containing nucleotide triphosphate hydrolases"/>
    <property type="match status" value="1"/>
</dbReference>
<dbReference type="InterPro" id="IPR047641">
    <property type="entry name" value="ABC_transpr_MalK/UgpC-like"/>
</dbReference>
<dbReference type="PROSITE" id="PS00211">
    <property type="entry name" value="ABC_TRANSPORTER_1"/>
    <property type="match status" value="1"/>
</dbReference>
<evidence type="ECO:0000256" key="4">
    <source>
        <dbReference type="ARBA" id="ARBA00022840"/>
    </source>
</evidence>
<evidence type="ECO:0000259" key="7">
    <source>
        <dbReference type="PROSITE" id="PS50893"/>
    </source>
</evidence>
<dbReference type="Pfam" id="PF00005">
    <property type="entry name" value="ABC_tran"/>
    <property type="match status" value="1"/>
</dbReference>
<keyword evidence="9" id="KW-1185">Reference proteome</keyword>
<evidence type="ECO:0000256" key="2">
    <source>
        <dbReference type="ARBA" id="ARBA00022475"/>
    </source>
</evidence>
<keyword evidence="1" id="KW-0813">Transport</keyword>
<dbReference type="GO" id="GO:0140359">
    <property type="term" value="F:ABC-type transporter activity"/>
    <property type="evidence" value="ECO:0007669"/>
    <property type="project" value="UniProtKB-ARBA"/>
</dbReference>
<dbReference type="InterPro" id="IPR003593">
    <property type="entry name" value="AAA+_ATPase"/>
</dbReference>
<keyword evidence="3" id="KW-0547">Nucleotide-binding</keyword>
<dbReference type="RefSeq" id="WP_091688932.1">
    <property type="nucleotide sequence ID" value="NZ_BAABFM010000068.1"/>
</dbReference>
<proteinExistence type="predicted"/>
<dbReference type="GO" id="GO:0005524">
    <property type="term" value="F:ATP binding"/>
    <property type="evidence" value="ECO:0007669"/>
    <property type="project" value="UniProtKB-KW"/>
</dbReference>
<evidence type="ECO:0000256" key="3">
    <source>
        <dbReference type="ARBA" id="ARBA00022741"/>
    </source>
</evidence>
<dbReference type="FunFam" id="3.40.50.300:FF:000042">
    <property type="entry name" value="Maltose/maltodextrin ABC transporter, ATP-binding protein"/>
    <property type="match status" value="1"/>
</dbReference>
<dbReference type="InterPro" id="IPR003439">
    <property type="entry name" value="ABC_transporter-like_ATP-bd"/>
</dbReference>
<name>A0A1I5IUZ1_9FIRM</name>
<evidence type="ECO:0000256" key="6">
    <source>
        <dbReference type="ARBA" id="ARBA00023136"/>
    </source>
</evidence>
<organism evidence="8 9">
    <name type="scientific">Anaerocolumna aminovalerica</name>
    <dbReference type="NCBI Taxonomy" id="1527"/>
    <lineage>
        <taxon>Bacteria</taxon>
        <taxon>Bacillati</taxon>
        <taxon>Bacillota</taxon>
        <taxon>Clostridia</taxon>
        <taxon>Lachnospirales</taxon>
        <taxon>Lachnospiraceae</taxon>
        <taxon>Anaerocolumna</taxon>
    </lineage>
</organism>
<evidence type="ECO:0000313" key="9">
    <source>
        <dbReference type="Proteomes" id="UP000198806"/>
    </source>
</evidence>
<dbReference type="GO" id="GO:0016887">
    <property type="term" value="F:ATP hydrolysis activity"/>
    <property type="evidence" value="ECO:0007669"/>
    <property type="project" value="InterPro"/>
</dbReference>